<protein>
    <recommendedName>
        <fullName evidence="6">C2H2-type domain-containing protein</fullName>
    </recommendedName>
</protein>
<dbReference type="PANTHER" id="PTHR24379">
    <property type="entry name" value="KRAB AND ZINC FINGER DOMAIN-CONTAINING"/>
    <property type="match status" value="1"/>
</dbReference>
<evidence type="ECO:0000256" key="2">
    <source>
        <dbReference type="ARBA" id="ARBA00022737"/>
    </source>
</evidence>
<dbReference type="Gene3D" id="3.30.160.60">
    <property type="entry name" value="Classic Zinc Finger"/>
    <property type="match status" value="6"/>
</dbReference>
<keyword evidence="8" id="KW-1185">Reference proteome</keyword>
<proteinExistence type="predicted"/>
<dbReference type="GO" id="GO:0005634">
    <property type="term" value="C:nucleus"/>
    <property type="evidence" value="ECO:0007669"/>
    <property type="project" value="TreeGrafter"/>
</dbReference>
<evidence type="ECO:0000256" key="4">
    <source>
        <dbReference type="ARBA" id="ARBA00022833"/>
    </source>
</evidence>
<feature type="domain" description="C2H2-type" evidence="6">
    <location>
        <begin position="112"/>
        <end position="140"/>
    </location>
</feature>
<accession>A0AAV5WCW5</accession>
<reference evidence="7" key="1">
    <citation type="submission" date="2023-10" db="EMBL/GenBank/DDBJ databases">
        <title>Genome assembly of Pristionchus species.</title>
        <authorList>
            <person name="Yoshida K."/>
            <person name="Sommer R.J."/>
        </authorList>
    </citation>
    <scope>NUCLEOTIDE SEQUENCE</scope>
    <source>
        <strain evidence="7">RS5133</strain>
    </source>
</reference>
<evidence type="ECO:0000313" key="7">
    <source>
        <dbReference type="EMBL" id="GMT28538.1"/>
    </source>
</evidence>
<dbReference type="GO" id="GO:0008270">
    <property type="term" value="F:zinc ion binding"/>
    <property type="evidence" value="ECO:0007669"/>
    <property type="project" value="UniProtKB-KW"/>
</dbReference>
<organism evidence="7 8">
    <name type="scientific">Pristionchus fissidentatus</name>
    <dbReference type="NCBI Taxonomy" id="1538716"/>
    <lineage>
        <taxon>Eukaryota</taxon>
        <taxon>Metazoa</taxon>
        <taxon>Ecdysozoa</taxon>
        <taxon>Nematoda</taxon>
        <taxon>Chromadorea</taxon>
        <taxon>Rhabditida</taxon>
        <taxon>Rhabditina</taxon>
        <taxon>Diplogasteromorpha</taxon>
        <taxon>Diplogasteroidea</taxon>
        <taxon>Neodiplogasteridae</taxon>
        <taxon>Pristionchus</taxon>
    </lineage>
</organism>
<sequence>MENTTAPSRSKQDTSVYLPHDFDLNTEARCSMCDSLVNVHRWNEHNVDCFITKNFKCDHCCSEYNHEVNLVVHNLLKHSPESGLECTLCKKKFRRESAFRGHVNTHFVVDKLVCIHCREDFLTPAELNRHRRLTHSENSSMTEALICCHCGEIFSPHDLDSHKRKHLYERVLKKKNDSSKKISKKSDKPIVRSHICPVCEKAFRRPKELERHEAVHSEARQYKCSYCSSEFRHENVLLAHEKLHAKTSRAFKCRICDHNFNSKFNLHRHLQMTHMRKENEQTRKRRVIDEMEQVIHADDDIPVIEHLQQLQQHSQQEPLEYEAEESVEGRLMDLGEVWDDVQESKQVRIDGEGANWDLSGVTGGDLAEQLFENRGYTKERIVVLPENSLRCPSCIHSMESVEQLMTHFQNLVPKDSNHRRTMFHCLFCSARVRGSEVFEHLVSHGIAPQSNGVLPSNVVPRPHICTICERAFAKKMDLTRHMRTHTGEKPFTCSFCGEKFRVENTLKRHEKVHAKIDASHECSLCGKALFNRAALRTHLINHTAPCSLCSQTFKSRRARDDHIMKEHRNCEIVGGSRVGGMLLPSIPGGISTLTQISRLSVSKKVESRKFASAFKSLQSTWKEDEHEHKCQLVNIRADATANDGVLINLSRKHQLRSSVVDPSVSFSVPRDLLSSLKGERGLLRAQLNRKFCSIFHFFLLLCNF</sequence>
<dbReference type="Pfam" id="PF00096">
    <property type="entry name" value="zf-C2H2"/>
    <property type="match status" value="4"/>
</dbReference>
<name>A0AAV5WCW5_9BILA</name>
<dbReference type="AlphaFoldDB" id="A0AAV5WCW5"/>
<keyword evidence="4" id="KW-0862">Zinc</keyword>
<dbReference type="FunFam" id="3.30.160.60:FF:000624">
    <property type="entry name" value="zinc finger protein 697"/>
    <property type="match status" value="1"/>
</dbReference>
<gene>
    <name evidence="7" type="ORF">PFISCL1PPCAC_19835</name>
</gene>
<feature type="domain" description="C2H2-type" evidence="6">
    <location>
        <begin position="194"/>
        <end position="221"/>
    </location>
</feature>
<feature type="domain" description="C2H2-type" evidence="6">
    <location>
        <begin position="463"/>
        <end position="490"/>
    </location>
</feature>
<comment type="caution">
    <text evidence="7">The sequence shown here is derived from an EMBL/GenBank/DDBJ whole genome shotgun (WGS) entry which is preliminary data.</text>
</comment>
<feature type="domain" description="C2H2-type" evidence="6">
    <location>
        <begin position="491"/>
        <end position="518"/>
    </location>
</feature>
<dbReference type="EMBL" id="BTSY01000005">
    <property type="protein sequence ID" value="GMT28538.1"/>
    <property type="molecule type" value="Genomic_DNA"/>
</dbReference>
<feature type="domain" description="C2H2-type" evidence="6">
    <location>
        <begin position="55"/>
        <end position="83"/>
    </location>
</feature>
<dbReference type="Proteomes" id="UP001432322">
    <property type="component" value="Unassembled WGS sequence"/>
</dbReference>
<dbReference type="InterPro" id="IPR036236">
    <property type="entry name" value="Znf_C2H2_sf"/>
</dbReference>
<feature type="domain" description="C2H2-type" evidence="6">
    <location>
        <begin position="84"/>
        <end position="106"/>
    </location>
</feature>
<evidence type="ECO:0000256" key="3">
    <source>
        <dbReference type="ARBA" id="ARBA00022771"/>
    </source>
</evidence>
<evidence type="ECO:0000256" key="5">
    <source>
        <dbReference type="PROSITE-ProRule" id="PRU00042"/>
    </source>
</evidence>
<dbReference type="InterPro" id="IPR013087">
    <property type="entry name" value="Znf_C2H2_type"/>
</dbReference>
<dbReference type="SUPFAM" id="SSF57667">
    <property type="entry name" value="beta-beta-alpha zinc fingers"/>
    <property type="match status" value="4"/>
</dbReference>
<evidence type="ECO:0000259" key="6">
    <source>
        <dbReference type="PROSITE" id="PS50157"/>
    </source>
</evidence>
<keyword evidence="1" id="KW-0479">Metal-binding</keyword>
<dbReference type="GO" id="GO:0000977">
    <property type="term" value="F:RNA polymerase II transcription regulatory region sequence-specific DNA binding"/>
    <property type="evidence" value="ECO:0007669"/>
    <property type="project" value="TreeGrafter"/>
</dbReference>
<dbReference type="PROSITE" id="PS00028">
    <property type="entry name" value="ZINC_FINGER_C2H2_1"/>
    <property type="match status" value="10"/>
</dbReference>
<dbReference type="SMART" id="SM00355">
    <property type="entry name" value="ZnF_C2H2"/>
    <property type="match status" value="12"/>
</dbReference>
<evidence type="ECO:0000313" key="8">
    <source>
        <dbReference type="Proteomes" id="UP001432322"/>
    </source>
</evidence>
<keyword evidence="3 5" id="KW-0863">Zinc-finger</keyword>
<dbReference type="FunFam" id="3.30.160.60:FF:000303">
    <property type="entry name" value="Zinc finger protein 41"/>
    <property type="match status" value="1"/>
</dbReference>
<evidence type="ECO:0000256" key="1">
    <source>
        <dbReference type="ARBA" id="ARBA00022723"/>
    </source>
</evidence>
<feature type="domain" description="C2H2-type" evidence="6">
    <location>
        <begin position="520"/>
        <end position="547"/>
    </location>
</feature>
<dbReference type="PROSITE" id="PS50157">
    <property type="entry name" value="ZINC_FINGER_C2H2_2"/>
    <property type="match status" value="9"/>
</dbReference>
<feature type="domain" description="C2H2-type" evidence="6">
    <location>
        <begin position="251"/>
        <end position="279"/>
    </location>
</feature>
<keyword evidence="2" id="KW-0677">Repeat</keyword>
<feature type="domain" description="C2H2-type" evidence="6">
    <location>
        <begin position="222"/>
        <end position="249"/>
    </location>
</feature>
<dbReference type="GO" id="GO:0000981">
    <property type="term" value="F:DNA-binding transcription factor activity, RNA polymerase II-specific"/>
    <property type="evidence" value="ECO:0007669"/>
    <property type="project" value="TreeGrafter"/>
</dbReference>
<dbReference type="PANTHER" id="PTHR24379:SF127">
    <property type="entry name" value="BLOODY FINGERS-RELATED"/>
    <property type="match status" value="1"/>
</dbReference>